<dbReference type="InterPro" id="IPR011990">
    <property type="entry name" value="TPR-like_helical_dom_sf"/>
</dbReference>
<dbReference type="RefSeq" id="WP_121853292.1">
    <property type="nucleotide sequence ID" value="NZ_CP037952.1"/>
</dbReference>
<feature type="domain" description="Protein SirB1 N-terminal" evidence="2">
    <location>
        <begin position="49"/>
        <end position="177"/>
    </location>
</feature>
<gene>
    <name evidence="3" type="ORF">D5R81_08845</name>
</gene>
<dbReference type="Pfam" id="PF13369">
    <property type="entry name" value="Transglut_core2"/>
    <property type="match status" value="1"/>
</dbReference>
<accession>A0A3A6TYK3</accession>
<name>A0A3A6TYK3_9GAMM</name>
<dbReference type="Pfam" id="PF13371">
    <property type="entry name" value="TPR_9"/>
    <property type="match status" value="1"/>
</dbReference>
<evidence type="ECO:0000256" key="1">
    <source>
        <dbReference type="ARBA" id="ARBA00007100"/>
    </source>
</evidence>
<comment type="caution">
    <text evidence="3">The sequence shown here is derived from an EMBL/GenBank/DDBJ whole genome shotgun (WGS) entry which is preliminary data.</text>
</comment>
<dbReference type="AlphaFoldDB" id="A0A3A6TYK3"/>
<comment type="similarity">
    <text evidence="1">Belongs to the UPF0162 family.</text>
</comment>
<proteinExistence type="inferred from homology"/>
<reference evidence="3 4" key="1">
    <citation type="submission" date="2018-09" db="EMBL/GenBank/DDBJ databases">
        <title>Phylogeny of the Shewanellaceae, and recommendation for two new genera, Pseudoshewanella and Parashewanella.</title>
        <authorList>
            <person name="Wang G."/>
        </authorList>
    </citation>
    <scope>NUCLEOTIDE SEQUENCE [LARGE SCALE GENOMIC DNA]</scope>
    <source>
        <strain evidence="3 4">KCTC 22492</strain>
    </source>
</reference>
<dbReference type="OrthoDB" id="232498at2"/>
<dbReference type="Proteomes" id="UP000273022">
    <property type="component" value="Unassembled WGS sequence"/>
</dbReference>
<evidence type="ECO:0000313" key="4">
    <source>
        <dbReference type="Proteomes" id="UP000273022"/>
    </source>
</evidence>
<evidence type="ECO:0000313" key="3">
    <source>
        <dbReference type="EMBL" id="RJY16890.1"/>
    </source>
</evidence>
<protein>
    <recommendedName>
        <fullName evidence="2">Protein SirB1 N-terminal domain-containing protein</fullName>
    </recommendedName>
</protein>
<keyword evidence="4" id="KW-1185">Reference proteome</keyword>
<dbReference type="EMBL" id="QYYH01000045">
    <property type="protein sequence ID" value="RJY16890.1"/>
    <property type="molecule type" value="Genomic_DNA"/>
</dbReference>
<dbReference type="InterPro" id="IPR032698">
    <property type="entry name" value="SirB1_N"/>
</dbReference>
<evidence type="ECO:0000259" key="2">
    <source>
        <dbReference type="Pfam" id="PF13369"/>
    </source>
</evidence>
<dbReference type="SUPFAM" id="SSF48452">
    <property type="entry name" value="TPR-like"/>
    <property type="match status" value="1"/>
</dbReference>
<sequence length="262" mass="29887">MKPFSLPEKISLPELAFQLSDHLGFSNAEDAKWAWFELSGSVLSHYLVNKNQRFNALLHWFYQDLGFCQREDYYSVEAADLAITLKSRQGNSTTLATLLLLLGKQLDLTLDLLFLPGTTVLRSQIDGDIRFIDALTGKDISRSTLHALVRGELGNHAQLKSKYFKPANDKRLISRLLHELKAGSIVSQQYEKAMECCNLLMQWHSDDIHLNRERAFVAEQLGCIKVAADDLQYFVDNNPHDPVTELVKMQLKELSQHAEIYH</sequence>
<organism evidence="3 4">
    <name type="scientific">Parashewanella spongiae</name>
    <dbReference type="NCBI Taxonomy" id="342950"/>
    <lineage>
        <taxon>Bacteria</taxon>
        <taxon>Pseudomonadati</taxon>
        <taxon>Pseudomonadota</taxon>
        <taxon>Gammaproteobacteria</taxon>
        <taxon>Alteromonadales</taxon>
        <taxon>Shewanellaceae</taxon>
        <taxon>Parashewanella</taxon>
    </lineage>
</organism>